<proteinExistence type="predicted"/>
<evidence type="ECO:0000256" key="2">
    <source>
        <dbReference type="SAM" id="MobiDB-lite"/>
    </source>
</evidence>
<dbReference type="PANTHER" id="PTHR12558">
    <property type="entry name" value="CELL DIVISION CYCLE 16,23,27"/>
    <property type="match status" value="1"/>
</dbReference>
<dbReference type="Pfam" id="PF13181">
    <property type="entry name" value="TPR_8"/>
    <property type="match status" value="1"/>
</dbReference>
<sequence length="333" mass="35927">MLAEATKAFNAGHSADALRQLDALAKLNPEPSGVERLRGLIDYQQRDLPSAQMAYAKAIAQDPSDDESMQMLGVTLYGLGKPAEAIPLLEKAHVAIPSQNVDPNYVLGVCYIAVGRYDDSRHAIAAQYGFPPDSAAAYLLAARLLLRQENPKVAEDFARKAVALQPDLPLAHLLLGEVALARAQFPEAIAEFNRERDLNPLNGNLYDRLGDAYVRSGDDARAKEALSRAVVLEPNATGPYILLGKVMLNQQNYLLAILYLERARAMDPGNYLAHNLLGQAYRRTGRTAEANKESQLADQIQNGKLPNSSPGAATAVPATSAPSLTGPKLEGIH</sequence>
<evidence type="ECO:0000313" key="4">
    <source>
        <dbReference type="Proteomes" id="UP000253606"/>
    </source>
</evidence>
<dbReference type="InterPro" id="IPR019734">
    <property type="entry name" value="TPR_rpt"/>
</dbReference>
<feature type="repeat" description="TPR" evidence="1">
    <location>
        <begin position="237"/>
        <end position="270"/>
    </location>
</feature>
<dbReference type="PROSITE" id="PS50005">
    <property type="entry name" value="TPR"/>
    <property type="match status" value="3"/>
</dbReference>
<dbReference type="SUPFAM" id="SSF48452">
    <property type="entry name" value="TPR-like"/>
    <property type="match status" value="1"/>
</dbReference>
<protein>
    <submittedName>
        <fullName evidence="3">Uncharacterized protein</fullName>
    </submittedName>
</protein>
<dbReference type="InterPro" id="IPR011990">
    <property type="entry name" value="TPR-like_helical_dom_sf"/>
</dbReference>
<keyword evidence="1" id="KW-0802">TPR repeat</keyword>
<evidence type="ECO:0000256" key="1">
    <source>
        <dbReference type="PROSITE-ProRule" id="PRU00339"/>
    </source>
</evidence>
<dbReference type="Pfam" id="PF12895">
    <property type="entry name" value="ANAPC3"/>
    <property type="match status" value="1"/>
</dbReference>
<feature type="compositionally biased region" description="Polar residues" evidence="2">
    <location>
        <begin position="293"/>
        <end position="307"/>
    </location>
</feature>
<dbReference type="SMART" id="SM00028">
    <property type="entry name" value="TPR"/>
    <property type="match status" value="6"/>
</dbReference>
<dbReference type="EMBL" id="CP030840">
    <property type="protein sequence ID" value="AXC10529.1"/>
    <property type="molecule type" value="Genomic_DNA"/>
</dbReference>
<organism evidence="3 4">
    <name type="scientific">Acidisarcina polymorpha</name>
    <dbReference type="NCBI Taxonomy" id="2211140"/>
    <lineage>
        <taxon>Bacteria</taxon>
        <taxon>Pseudomonadati</taxon>
        <taxon>Acidobacteriota</taxon>
        <taxon>Terriglobia</taxon>
        <taxon>Terriglobales</taxon>
        <taxon>Acidobacteriaceae</taxon>
        <taxon>Acidisarcina</taxon>
    </lineage>
</organism>
<feature type="repeat" description="TPR" evidence="1">
    <location>
        <begin position="203"/>
        <end position="236"/>
    </location>
</feature>
<dbReference type="Gene3D" id="1.25.40.10">
    <property type="entry name" value="Tetratricopeptide repeat domain"/>
    <property type="match status" value="1"/>
</dbReference>
<feature type="region of interest" description="Disordered" evidence="2">
    <location>
        <begin position="287"/>
        <end position="333"/>
    </location>
</feature>
<dbReference type="Pfam" id="PF13432">
    <property type="entry name" value="TPR_16"/>
    <property type="match status" value="2"/>
</dbReference>
<feature type="repeat" description="TPR" evidence="1">
    <location>
        <begin position="169"/>
        <end position="202"/>
    </location>
</feature>
<evidence type="ECO:0000313" key="3">
    <source>
        <dbReference type="EMBL" id="AXC10529.1"/>
    </source>
</evidence>
<name>A0A2Z5FUH4_9BACT</name>
<dbReference type="PANTHER" id="PTHR12558:SF13">
    <property type="entry name" value="CELL DIVISION CYCLE PROTEIN 27 HOMOLOG"/>
    <property type="match status" value="1"/>
</dbReference>
<feature type="compositionally biased region" description="Low complexity" evidence="2">
    <location>
        <begin position="308"/>
        <end position="325"/>
    </location>
</feature>
<gene>
    <name evidence="3" type="ORF">ACPOL_1181</name>
</gene>
<dbReference type="AlphaFoldDB" id="A0A2Z5FUH4"/>
<dbReference type="KEGG" id="abas:ACPOL_1181"/>
<accession>A0A2Z5FUH4</accession>
<dbReference type="Proteomes" id="UP000253606">
    <property type="component" value="Chromosome"/>
</dbReference>
<reference evidence="3 4" key="1">
    <citation type="journal article" date="2018" name="Front. Microbiol.">
        <title>Hydrolytic Capabilities as a Key to Environmental Success: Chitinolytic and Cellulolytic Acidobacteria From Acidic Sub-arctic Soils and Boreal Peatlands.</title>
        <authorList>
            <person name="Belova S.E."/>
            <person name="Ravin N.V."/>
            <person name="Pankratov T.A."/>
            <person name="Rakitin A.L."/>
            <person name="Ivanova A.A."/>
            <person name="Beletsky A.V."/>
            <person name="Mardanov A.V."/>
            <person name="Sinninghe Damste J.S."/>
            <person name="Dedysh S.N."/>
        </authorList>
    </citation>
    <scope>NUCLEOTIDE SEQUENCE [LARGE SCALE GENOMIC DNA]</scope>
    <source>
        <strain evidence="3 4">SBC82</strain>
    </source>
</reference>
<keyword evidence="4" id="KW-1185">Reference proteome</keyword>